<proteinExistence type="predicted"/>
<organism evidence="1 2">
    <name type="scientific">Meloidogyne incognita</name>
    <name type="common">Southern root-knot nematode worm</name>
    <name type="synonym">Oxyuris incognita</name>
    <dbReference type="NCBI Taxonomy" id="6306"/>
    <lineage>
        <taxon>Eukaryota</taxon>
        <taxon>Metazoa</taxon>
        <taxon>Ecdysozoa</taxon>
        <taxon>Nematoda</taxon>
        <taxon>Chromadorea</taxon>
        <taxon>Rhabditida</taxon>
        <taxon>Tylenchina</taxon>
        <taxon>Tylenchomorpha</taxon>
        <taxon>Tylenchoidea</taxon>
        <taxon>Meloidogynidae</taxon>
        <taxon>Meloidogyninae</taxon>
        <taxon>Meloidogyne</taxon>
        <taxon>Meloidogyne incognita group</taxon>
    </lineage>
</organism>
<evidence type="ECO:0000313" key="2">
    <source>
        <dbReference type="WBParaSite" id="Minc3s03867g35028"/>
    </source>
</evidence>
<protein>
    <submittedName>
        <fullName evidence="2">Uncharacterized protein</fullName>
    </submittedName>
</protein>
<dbReference type="Proteomes" id="UP000887563">
    <property type="component" value="Unplaced"/>
</dbReference>
<sequence length="60" mass="6912">MLWNNFLNKNKIFVFNGERDRKENKAVKIDQLELLLRQCTEHALTPQSAGGFIPIGEDLP</sequence>
<dbReference type="WBParaSite" id="Minc3s03867g35028">
    <property type="protein sequence ID" value="Minc3s03867g35028"/>
    <property type="gene ID" value="Minc3s03867g35028"/>
</dbReference>
<name>A0A914N9H7_MELIC</name>
<evidence type="ECO:0000313" key="1">
    <source>
        <dbReference type="Proteomes" id="UP000887563"/>
    </source>
</evidence>
<reference evidence="2" key="1">
    <citation type="submission" date="2022-11" db="UniProtKB">
        <authorList>
            <consortium name="WormBaseParasite"/>
        </authorList>
    </citation>
    <scope>IDENTIFICATION</scope>
</reference>
<dbReference type="AlphaFoldDB" id="A0A914N9H7"/>
<keyword evidence="1" id="KW-1185">Reference proteome</keyword>
<accession>A0A914N9H7</accession>